<reference evidence="4" key="1">
    <citation type="submission" date="2014-10" db="EMBL/GenBank/DDBJ databases">
        <title>Genome sequencing of Vitellibacter sp. D-24.</title>
        <authorList>
            <person name="Thevarajoo S."/>
            <person name="Selvaratnam C."/>
            <person name="Goh K.M."/>
            <person name="Chong C.S."/>
        </authorList>
    </citation>
    <scope>NUCLEOTIDE SEQUENCE [LARGE SCALE GENOMIC DNA]</scope>
    <source>
        <strain evidence="4">D-24</strain>
    </source>
</reference>
<dbReference type="Proteomes" id="UP000070138">
    <property type="component" value="Unassembled WGS sequence"/>
</dbReference>
<dbReference type="OrthoDB" id="964745at2"/>
<name>A0A137RHZ5_9FLAO</name>
<reference evidence="3 4" key="2">
    <citation type="journal article" date="2016" name="Int. J. Syst. Evol. Microbiol.">
        <title>Vitellibacter aquimaris sp. nov., a marine bacterium isolated from seawater.</title>
        <authorList>
            <person name="Thevarajoo S."/>
            <person name="Selvaratnam C."/>
            <person name="Goh K.M."/>
            <person name="Hong K.W."/>
            <person name="Chan X.Y."/>
            <person name="Chan K.G."/>
            <person name="Chong C.S."/>
        </authorList>
    </citation>
    <scope>NUCLEOTIDE SEQUENCE [LARGE SCALE GENOMIC DNA]</scope>
    <source>
        <strain evidence="3 4">D-24</strain>
    </source>
</reference>
<dbReference type="InterPro" id="IPR026444">
    <property type="entry name" value="Secre_tail"/>
</dbReference>
<evidence type="ECO:0000313" key="3">
    <source>
        <dbReference type="EMBL" id="KXN99110.1"/>
    </source>
</evidence>
<gene>
    <name evidence="3" type="ORF">LS48_08575</name>
</gene>
<dbReference type="AlphaFoldDB" id="A0A137RHZ5"/>
<dbReference type="NCBIfam" id="TIGR04183">
    <property type="entry name" value="Por_Secre_tail"/>
    <property type="match status" value="1"/>
</dbReference>
<dbReference type="PANTHER" id="PTHR36220:SF1">
    <property type="entry name" value="GAMMA TUBULIN COMPLEX COMPONENT C-TERMINAL DOMAIN-CONTAINING PROTEIN"/>
    <property type="match status" value="1"/>
</dbReference>
<dbReference type="Pfam" id="PF14312">
    <property type="entry name" value="FG-GAP_2"/>
    <property type="match status" value="5"/>
</dbReference>
<feature type="domain" description="Secretion system C-terminal sorting" evidence="2">
    <location>
        <begin position="421"/>
        <end position="492"/>
    </location>
</feature>
<dbReference type="STRING" id="1548749.LS48_08575"/>
<dbReference type="PANTHER" id="PTHR36220">
    <property type="entry name" value="UNNAMED PRODUCT"/>
    <property type="match status" value="1"/>
</dbReference>
<dbReference type="Gene3D" id="2.130.10.130">
    <property type="entry name" value="Integrin alpha, N-terminal"/>
    <property type="match status" value="2"/>
</dbReference>
<evidence type="ECO:0000256" key="1">
    <source>
        <dbReference type="ARBA" id="ARBA00022729"/>
    </source>
</evidence>
<keyword evidence="4" id="KW-1185">Reference proteome</keyword>
<proteinExistence type="predicted"/>
<dbReference type="EMBL" id="JRWG01000004">
    <property type="protein sequence ID" value="KXN99110.1"/>
    <property type="molecule type" value="Genomic_DNA"/>
</dbReference>
<evidence type="ECO:0000259" key="2">
    <source>
        <dbReference type="Pfam" id="PF18962"/>
    </source>
</evidence>
<organism evidence="3 4">
    <name type="scientific">Aequorivita aquimaris</name>
    <dbReference type="NCBI Taxonomy" id="1548749"/>
    <lineage>
        <taxon>Bacteria</taxon>
        <taxon>Pseudomonadati</taxon>
        <taxon>Bacteroidota</taxon>
        <taxon>Flavobacteriia</taxon>
        <taxon>Flavobacteriales</taxon>
        <taxon>Flavobacteriaceae</taxon>
        <taxon>Aequorivita</taxon>
    </lineage>
</organism>
<comment type="caution">
    <text evidence="3">The sequence shown here is derived from an EMBL/GenBank/DDBJ whole genome shotgun (WGS) entry which is preliminary data.</text>
</comment>
<dbReference type="Pfam" id="PF18962">
    <property type="entry name" value="Por_Secre_tail"/>
    <property type="match status" value="1"/>
</dbReference>
<keyword evidence="1" id="KW-0732">Signal</keyword>
<protein>
    <submittedName>
        <fullName evidence="3">Adhesin</fullName>
    </submittedName>
</protein>
<evidence type="ECO:0000313" key="4">
    <source>
        <dbReference type="Proteomes" id="UP000070138"/>
    </source>
</evidence>
<dbReference type="InterPro" id="IPR028994">
    <property type="entry name" value="Integrin_alpha_N"/>
</dbReference>
<dbReference type="RefSeq" id="WP_062621987.1">
    <property type="nucleotide sequence ID" value="NZ_JRWG01000004.1"/>
</dbReference>
<dbReference type="InterPro" id="IPR013517">
    <property type="entry name" value="FG-GAP"/>
</dbReference>
<accession>A0A137RHZ5</accession>
<dbReference type="SUPFAM" id="SSF69318">
    <property type="entry name" value="Integrin alpha N-terminal domain"/>
    <property type="match status" value="2"/>
</dbReference>
<sequence length="493" mass="53195">MKDLIKSIPLTIIVLMCMGNVGFAQFTQEAKIVSENRESRAEYGTSVAILDSYAVVGTSRENVASGAAYIYQKDTNGEWSYLQSFTAPDPNMGAEYGGGAKLTDDLMVIAAGRADVGGLERAGALYVYQRNGSSWEYDTKLIASDFSADAKMGMNPTSLDMEGATIVVGAPGETSWTGSVYVFEKSGGNWSEVQKILSPNPQQNDIFGIGVSLDGDYMVIGASEEDNTKGAAHIYLRNSSGVWEHQQRITASDAMGQAYFGTSVAISNSSIAIGAYGHAGGAGATYIFEDDGSGNWIETQKITASTPSIEANFGWNCLLQDNHLIVSAPHPYGVEKGEVYVYERVGGSFTEIQKVESLDLAPEDFYGWNIEMDSNQLIVGAPWEDEDANGGDPVDRAGSAYIFKNPLLALNDFQDNTEFRIYPVPTSRNLTIEASGTINNLSLVNQLGAVLMEKKVIAATQHTLDLSQYARGIYFLNIGMDNGQTVVKKIVVE</sequence>